<keyword evidence="2" id="KW-1185">Reference proteome</keyword>
<organism evidence="1 2">
    <name type="scientific">Clunio marinus</name>
    <dbReference type="NCBI Taxonomy" id="568069"/>
    <lineage>
        <taxon>Eukaryota</taxon>
        <taxon>Metazoa</taxon>
        <taxon>Ecdysozoa</taxon>
        <taxon>Arthropoda</taxon>
        <taxon>Hexapoda</taxon>
        <taxon>Insecta</taxon>
        <taxon>Pterygota</taxon>
        <taxon>Neoptera</taxon>
        <taxon>Endopterygota</taxon>
        <taxon>Diptera</taxon>
        <taxon>Nematocera</taxon>
        <taxon>Chironomoidea</taxon>
        <taxon>Chironomidae</taxon>
        <taxon>Clunio</taxon>
    </lineage>
</organism>
<accession>A0A1J1J5Q5</accession>
<name>A0A1J1J5Q5_9DIPT</name>
<dbReference type="EMBL" id="CVRI01000073">
    <property type="protein sequence ID" value="CRL07727.1"/>
    <property type="molecule type" value="Genomic_DNA"/>
</dbReference>
<proteinExistence type="predicted"/>
<evidence type="ECO:0000313" key="1">
    <source>
        <dbReference type="EMBL" id="CRL07727.1"/>
    </source>
</evidence>
<sequence length="73" mass="8501">MKTKTEKKPKSFRQFLQLTPKFCCLHSGNLMFNVNKSHANHDVNLILRSVYGWISPKTDLNCLLCLARSFMKQ</sequence>
<evidence type="ECO:0000313" key="2">
    <source>
        <dbReference type="Proteomes" id="UP000183832"/>
    </source>
</evidence>
<dbReference type="Proteomes" id="UP000183832">
    <property type="component" value="Unassembled WGS sequence"/>
</dbReference>
<reference evidence="1 2" key="1">
    <citation type="submission" date="2015-04" db="EMBL/GenBank/DDBJ databases">
        <authorList>
            <person name="Syromyatnikov M.Y."/>
            <person name="Popov V.N."/>
        </authorList>
    </citation>
    <scope>NUCLEOTIDE SEQUENCE [LARGE SCALE GENOMIC DNA]</scope>
</reference>
<protein>
    <submittedName>
        <fullName evidence="1">CLUMA_CG020681, isoform A</fullName>
    </submittedName>
</protein>
<dbReference type="AlphaFoldDB" id="A0A1J1J5Q5"/>
<gene>
    <name evidence="1" type="ORF">CLUMA_CG020681</name>
</gene>